<gene>
    <name evidence="1" type="ORF">HTAM1171_LOCUS7174</name>
    <name evidence="2" type="ORF">HTAM1171_LOCUS7175</name>
</gene>
<reference evidence="1" key="1">
    <citation type="submission" date="2021-01" db="EMBL/GenBank/DDBJ databases">
        <authorList>
            <person name="Corre E."/>
            <person name="Pelletier E."/>
            <person name="Niang G."/>
            <person name="Scheremetjew M."/>
            <person name="Finn R."/>
            <person name="Kale V."/>
            <person name="Holt S."/>
            <person name="Cochrane G."/>
            <person name="Meng A."/>
            <person name="Brown T."/>
            <person name="Cohen L."/>
        </authorList>
    </citation>
    <scope>NUCLEOTIDE SEQUENCE</scope>
    <source>
        <strain evidence="1">CCMP826</strain>
    </source>
</reference>
<name>A0A6U0GQL9_9STRA</name>
<dbReference type="AlphaFoldDB" id="A0A6U0GQL9"/>
<accession>A0A6U0GQL9</accession>
<evidence type="ECO:0000313" key="1">
    <source>
        <dbReference type="EMBL" id="CAD9498401.1"/>
    </source>
</evidence>
<protein>
    <submittedName>
        <fullName evidence="1">Uncharacterized protein</fullName>
    </submittedName>
</protein>
<organism evidence="1">
    <name type="scientific">Helicotheca tamesis</name>
    <dbReference type="NCBI Taxonomy" id="374047"/>
    <lineage>
        <taxon>Eukaryota</taxon>
        <taxon>Sar</taxon>
        <taxon>Stramenopiles</taxon>
        <taxon>Ochrophyta</taxon>
        <taxon>Bacillariophyta</taxon>
        <taxon>Mediophyceae</taxon>
        <taxon>Lithodesmiophycidae</taxon>
        <taxon>Lithodesmiales</taxon>
        <taxon>Lithodesmiaceae</taxon>
        <taxon>Helicotheca</taxon>
    </lineage>
</organism>
<dbReference type="EMBL" id="HBGV01011683">
    <property type="protein sequence ID" value="CAD9498401.1"/>
    <property type="molecule type" value="Transcribed_RNA"/>
</dbReference>
<proteinExistence type="predicted"/>
<dbReference type="EMBL" id="HBGV01011684">
    <property type="protein sequence ID" value="CAD9498405.1"/>
    <property type="molecule type" value="Transcribed_RNA"/>
</dbReference>
<sequence length="104" mass="11390">MKNISKPIALFFGVLEAFLRTLVRYKLWLGLLQHSRSLAPTKGNLLLHDALGPMPRLMIGYGMNILEVHLMFNPVIESDVLLACDMLEPFGSGGVAGGHVVVCD</sequence>
<evidence type="ECO:0000313" key="2">
    <source>
        <dbReference type="EMBL" id="CAD9498405.1"/>
    </source>
</evidence>